<keyword evidence="3" id="KW-0121">Carboxypeptidase</keyword>
<dbReference type="GO" id="GO:0004180">
    <property type="term" value="F:carboxypeptidase activity"/>
    <property type="evidence" value="ECO:0007669"/>
    <property type="project" value="UniProtKB-KW"/>
</dbReference>
<evidence type="ECO:0000256" key="1">
    <source>
        <dbReference type="ARBA" id="ARBA00022801"/>
    </source>
</evidence>
<dbReference type="PROSITE" id="PS00758">
    <property type="entry name" value="ARGE_DAPE_CPG2_1"/>
    <property type="match status" value="1"/>
</dbReference>
<keyword evidence="2" id="KW-0862">Zinc</keyword>
<dbReference type="OrthoDB" id="9783294at2"/>
<keyword evidence="3" id="KW-0645">Protease</keyword>
<gene>
    <name evidence="3" type="ORF">C7B77_26490</name>
</gene>
<dbReference type="RefSeq" id="WP_146138537.1">
    <property type="nucleotide sequence ID" value="NZ_PVWO01000570.1"/>
</dbReference>
<organism evidence="3 4">
    <name type="scientific">Chamaesiphon polymorphus CCALA 037</name>
    <dbReference type="NCBI Taxonomy" id="2107692"/>
    <lineage>
        <taxon>Bacteria</taxon>
        <taxon>Bacillati</taxon>
        <taxon>Cyanobacteriota</taxon>
        <taxon>Cyanophyceae</taxon>
        <taxon>Gomontiellales</taxon>
        <taxon>Chamaesiphonaceae</taxon>
        <taxon>Chamaesiphon</taxon>
    </lineage>
</organism>
<dbReference type="Gene3D" id="3.40.630.10">
    <property type="entry name" value="Zn peptidases"/>
    <property type="match status" value="1"/>
</dbReference>
<keyword evidence="4" id="KW-1185">Reference proteome</keyword>
<dbReference type="AlphaFoldDB" id="A0A2T1FD02"/>
<evidence type="ECO:0000256" key="2">
    <source>
        <dbReference type="ARBA" id="ARBA00022833"/>
    </source>
</evidence>
<keyword evidence="1" id="KW-0378">Hydrolase</keyword>
<dbReference type="Pfam" id="PF01546">
    <property type="entry name" value="Peptidase_M20"/>
    <property type="match status" value="1"/>
</dbReference>
<sequence>MKINRVNVILISLVLTIFLLFGHHHPARSAADSSIYEKAQQAQPIFLKYLEKIVNIDSQTNDTQGLMQVENLIIQQLKSLGPEIKTVTAKPNAGNTIVATIAGTGRGRILLLAHTDTVFKQGTVAQRPFKIVNGKAFGPGVMDDKGGILLGVEALKIIKETNFTNFETITFLI</sequence>
<name>A0A2T1FD02_9CYAN</name>
<protein>
    <submittedName>
        <fullName evidence="3">Glutamate carboxypeptidase</fullName>
    </submittedName>
</protein>
<dbReference type="PANTHER" id="PTHR43808">
    <property type="entry name" value="ACETYLORNITHINE DEACETYLASE"/>
    <property type="match status" value="1"/>
</dbReference>
<dbReference type="InterPro" id="IPR050072">
    <property type="entry name" value="Peptidase_M20A"/>
</dbReference>
<dbReference type="Proteomes" id="UP000238937">
    <property type="component" value="Unassembled WGS sequence"/>
</dbReference>
<reference evidence="3 4" key="1">
    <citation type="submission" date="2018-03" db="EMBL/GenBank/DDBJ databases">
        <title>The ancient ancestry and fast evolution of plastids.</title>
        <authorList>
            <person name="Moore K.R."/>
            <person name="Magnabosco C."/>
            <person name="Momper L."/>
            <person name="Gold D.A."/>
            <person name="Bosak T."/>
            <person name="Fournier G.P."/>
        </authorList>
    </citation>
    <scope>NUCLEOTIDE SEQUENCE [LARGE SCALE GENOMIC DNA]</scope>
    <source>
        <strain evidence="3 4">CCALA 037</strain>
    </source>
</reference>
<feature type="non-terminal residue" evidence="3">
    <location>
        <position position="173"/>
    </location>
</feature>
<dbReference type="InterPro" id="IPR001261">
    <property type="entry name" value="ArgE/DapE_CS"/>
</dbReference>
<accession>A0A2T1FD02</accession>
<dbReference type="InterPro" id="IPR002933">
    <property type="entry name" value="Peptidase_M20"/>
</dbReference>
<dbReference type="EMBL" id="PVWO01000570">
    <property type="protein sequence ID" value="PSB42841.1"/>
    <property type="molecule type" value="Genomic_DNA"/>
</dbReference>
<dbReference type="PANTHER" id="PTHR43808:SF10">
    <property type="entry name" value="BLL3749 PROTEIN"/>
    <property type="match status" value="1"/>
</dbReference>
<evidence type="ECO:0000313" key="4">
    <source>
        <dbReference type="Proteomes" id="UP000238937"/>
    </source>
</evidence>
<comment type="caution">
    <text evidence="3">The sequence shown here is derived from an EMBL/GenBank/DDBJ whole genome shotgun (WGS) entry which is preliminary data.</text>
</comment>
<evidence type="ECO:0000313" key="3">
    <source>
        <dbReference type="EMBL" id="PSB42841.1"/>
    </source>
</evidence>
<proteinExistence type="predicted"/>
<dbReference type="SUPFAM" id="SSF53187">
    <property type="entry name" value="Zn-dependent exopeptidases"/>
    <property type="match status" value="1"/>
</dbReference>